<feature type="signal peptide" evidence="1">
    <location>
        <begin position="1"/>
        <end position="20"/>
    </location>
</feature>
<sequence>MNRTGLLAVLALLAPFFAHAQDKPRQDAPREIRYCTNCATVEALKPVPAGGGAHGYEMVLRYTDGKVKTFRYDNDPGLRVGEKVKDNNGVVVRDVPAKPSP</sequence>
<protein>
    <submittedName>
        <fullName evidence="2">Uncharacterized protein</fullName>
    </submittedName>
</protein>
<accession>A0ABS8ISW0</accession>
<dbReference type="EMBL" id="JAJHPV010000013">
    <property type="protein sequence ID" value="MCC6071505.1"/>
    <property type="molecule type" value="Genomic_DNA"/>
</dbReference>
<comment type="caution">
    <text evidence="2">The sequence shown here is derived from an EMBL/GenBank/DDBJ whole genome shotgun (WGS) entry which is preliminary data.</text>
</comment>
<dbReference type="Proteomes" id="UP001198701">
    <property type="component" value="Unassembled WGS sequence"/>
</dbReference>
<keyword evidence="1" id="KW-0732">Signal</keyword>
<evidence type="ECO:0000256" key="1">
    <source>
        <dbReference type="SAM" id="SignalP"/>
    </source>
</evidence>
<name>A0ABS8ISW0_9BURK</name>
<keyword evidence="3" id="KW-1185">Reference proteome</keyword>
<evidence type="ECO:0000313" key="3">
    <source>
        <dbReference type="Proteomes" id="UP001198701"/>
    </source>
</evidence>
<dbReference type="RefSeq" id="WP_229432414.1">
    <property type="nucleotide sequence ID" value="NZ_JAJHPV010000013.1"/>
</dbReference>
<proteinExistence type="predicted"/>
<evidence type="ECO:0000313" key="2">
    <source>
        <dbReference type="EMBL" id="MCC6071505.1"/>
    </source>
</evidence>
<organism evidence="2 3">
    <name type="scientific">Massilia agrisoli</name>
    <dbReference type="NCBI Taxonomy" id="2892444"/>
    <lineage>
        <taxon>Bacteria</taxon>
        <taxon>Pseudomonadati</taxon>
        <taxon>Pseudomonadota</taxon>
        <taxon>Betaproteobacteria</taxon>
        <taxon>Burkholderiales</taxon>
        <taxon>Oxalobacteraceae</taxon>
        <taxon>Telluria group</taxon>
        <taxon>Massilia</taxon>
    </lineage>
</organism>
<reference evidence="2 3" key="1">
    <citation type="submission" date="2021-11" db="EMBL/GenBank/DDBJ databases">
        <authorList>
            <person name="Huq M.A."/>
        </authorList>
    </citation>
    <scope>NUCLEOTIDE SEQUENCE [LARGE SCALE GENOMIC DNA]</scope>
    <source>
        <strain evidence="2 3">MAHUQ-52</strain>
    </source>
</reference>
<feature type="chain" id="PRO_5046899074" evidence="1">
    <location>
        <begin position="21"/>
        <end position="101"/>
    </location>
</feature>
<gene>
    <name evidence="2" type="ORF">LMJ30_11100</name>
</gene>